<name>A0AAX6E7V2_IRIPA</name>
<evidence type="ECO:0000313" key="3">
    <source>
        <dbReference type="Proteomes" id="UP001140949"/>
    </source>
</evidence>
<dbReference type="Proteomes" id="UP001140949">
    <property type="component" value="Unassembled WGS sequence"/>
</dbReference>
<dbReference type="AlphaFoldDB" id="A0AAX6E7V2"/>
<keyword evidence="1" id="KW-0812">Transmembrane</keyword>
<evidence type="ECO:0000313" key="2">
    <source>
        <dbReference type="EMBL" id="KAJ6800055.1"/>
    </source>
</evidence>
<sequence>MLDRLVPLKPQPIFCIYSFVPLLLFLFMNPKYLQNQGLERKILLPQHNLSCFIIWSLGHFQFPTDSFP</sequence>
<gene>
    <name evidence="2" type="ORF">M6B38_205600</name>
</gene>
<dbReference type="EMBL" id="JANAVB010039215">
    <property type="protein sequence ID" value="KAJ6800055.1"/>
    <property type="molecule type" value="Genomic_DNA"/>
</dbReference>
<proteinExistence type="predicted"/>
<comment type="caution">
    <text evidence="2">The sequence shown here is derived from an EMBL/GenBank/DDBJ whole genome shotgun (WGS) entry which is preliminary data.</text>
</comment>
<keyword evidence="1" id="KW-1133">Transmembrane helix</keyword>
<keyword evidence="1" id="KW-0472">Membrane</keyword>
<accession>A0AAX6E7V2</accession>
<organism evidence="2 3">
    <name type="scientific">Iris pallida</name>
    <name type="common">Sweet iris</name>
    <dbReference type="NCBI Taxonomy" id="29817"/>
    <lineage>
        <taxon>Eukaryota</taxon>
        <taxon>Viridiplantae</taxon>
        <taxon>Streptophyta</taxon>
        <taxon>Embryophyta</taxon>
        <taxon>Tracheophyta</taxon>
        <taxon>Spermatophyta</taxon>
        <taxon>Magnoliopsida</taxon>
        <taxon>Liliopsida</taxon>
        <taxon>Asparagales</taxon>
        <taxon>Iridaceae</taxon>
        <taxon>Iridoideae</taxon>
        <taxon>Irideae</taxon>
        <taxon>Iris</taxon>
    </lineage>
</organism>
<reference evidence="2" key="1">
    <citation type="journal article" date="2023" name="GigaByte">
        <title>Genome assembly of the bearded iris, Iris pallida Lam.</title>
        <authorList>
            <person name="Bruccoleri R.E."/>
            <person name="Oakeley E.J."/>
            <person name="Faust A.M.E."/>
            <person name="Altorfer M."/>
            <person name="Dessus-Babus S."/>
            <person name="Burckhardt D."/>
            <person name="Oertli M."/>
            <person name="Naumann U."/>
            <person name="Petersen F."/>
            <person name="Wong J."/>
        </authorList>
    </citation>
    <scope>NUCLEOTIDE SEQUENCE</scope>
    <source>
        <strain evidence="2">GSM-AAB239-AS_SAM_17_03QT</strain>
    </source>
</reference>
<feature type="transmembrane region" description="Helical" evidence="1">
    <location>
        <begin position="12"/>
        <end position="30"/>
    </location>
</feature>
<reference evidence="2" key="2">
    <citation type="submission" date="2023-04" db="EMBL/GenBank/DDBJ databases">
        <authorList>
            <person name="Bruccoleri R.E."/>
            <person name="Oakeley E.J."/>
            <person name="Faust A.-M."/>
            <person name="Dessus-Babus S."/>
            <person name="Altorfer M."/>
            <person name="Burckhardt D."/>
            <person name="Oertli M."/>
            <person name="Naumann U."/>
            <person name="Petersen F."/>
            <person name="Wong J."/>
        </authorList>
    </citation>
    <scope>NUCLEOTIDE SEQUENCE</scope>
    <source>
        <strain evidence="2">GSM-AAB239-AS_SAM_17_03QT</strain>
        <tissue evidence="2">Leaf</tissue>
    </source>
</reference>
<keyword evidence="3" id="KW-1185">Reference proteome</keyword>
<evidence type="ECO:0000256" key="1">
    <source>
        <dbReference type="SAM" id="Phobius"/>
    </source>
</evidence>
<protein>
    <submittedName>
        <fullName evidence="2">Uncharacterized protein</fullName>
    </submittedName>
</protein>